<name>A0ABT6NDW1_9FIRM</name>
<dbReference type="Proteomes" id="UP001158045">
    <property type="component" value="Unassembled WGS sequence"/>
</dbReference>
<proteinExistence type="predicted"/>
<keyword evidence="2" id="KW-0808">Transferase</keyword>
<comment type="caution">
    <text evidence="2">The sequence shown here is derived from an EMBL/GenBank/DDBJ whole genome shotgun (WGS) entry which is preliminary data.</text>
</comment>
<keyword evidence="2" id="KW-0012">Acyltransferase</keyword>
<accession>A0ABT6NDW1</accession>
<feature type="domain" description="Gcp-like" evidence="1">
    <location>
        <begin position="31"/>
        <end position="149"/>
    </location>
</feature>
<evidence type="ECO:0000313" key="2">
    <source>
        <dbReference type="EMBL" id="MDH8678619.1"/>
    </source>
</evidence>
<dbReference type="RefSeq" id="WP_281094470.1">
    <property type="nucleotide sequence ID" value="NZ_JARYZI010000006.1"/>
</dbReference>
<sequence length="223" mass="24695">MKILAIDTSSSAAGVALFKENRLMGEFVVNTAQTHSQKLMPIVDSLLNQTQTAMDEIDTFFVCEGPGSFTGVRIGIAAIKGFAQPFGKKVFGYSSMFLLACNFRYESGYIFTAIDAKRGDVYYGVYTWQDDKLIILEEGIEALSKLLPLVAEKYKDKPVILAGDVIAIYPDAVKEWPGRLCRPEDVVQRVGNLHVASIVQSDAGSVYEIKANYMRKSQAERDK</sequence>
<dbReference type="CDD" id="cd24032">
    <property type="entry name" value="ASKHA_NBD_TsaB"/>
    <property type="match status" value="1"/>
</dbReference>
<gene>
    <name evidence="2" type="primary">tsaB</name>
    <name evidence="2" type="ORF">QE109_10700</name>
</gene>
<dbReference type="GO" id="GO:0061711">
    <property type="term" value="F:tRNA N(6)-L-threonylcarbamoyladenine synthase activity"/>
    <property type="evidence" value="ECO:0007669"/>
    <property type="project" value="UniProtKB-EC"/>
</dbReference>
<keyword evidence="3" id="KW-1185">Reference proteome</keyword>
<dbReference type="Gene3D" id="3.30.420.40">
    <property type="match status" value="2"/>
</dbReference>
<evidence type="ECO:0000313" key="3">
    <source>
        <dbReference type="Proteomes" id="UP001158045"/>
    </source>
</evidence>
<reference evidence="2 3" key="1">
    <citation type="submission" date="2023-04" db="EMBL/GenBank/DDBJ databases">
        <title>Fusibacter bizertensis strain WBS, isolated from littoral bottom sediments of the Arctic seas - biochemical and genomic analysis.</title>
        <authorList>
            <person name="Brioukhanov A.L."/>
        </authorList>
    </citation>
    <scope>NUCLEOTIDE SEQUENCE [LARGE SCALE GENOMIC DNA]</scope>
    <source>
        <strain evidence="2 3">WBS</strain>
    </source>
</reference>
<dbReference type="EC" id="2.3.1.234" evidence="2"/>
<protein>
    <submittedName>
        <fullName evidence="2">tRNA (Adenosine(37)-N6)-threonylcarbamoyltransferase complex dimerization subunit type 1 TsaB</fullName>
        <ecNumber evidence="2">2.3.1.234</ecNumber>
    </submittedName>
</protein>
<dbReference type="Pfam" id="PF00814">
    <property type="entry name" value="TsaD"/>
    <property type="match status" value="1"/>
</dbReference>
<dbReference type="InterPro" id="IPR022496">
    <property type="entry name" value="T6A_TsaB"/>
</dbReference>
<organism evidence="2 3">
    <name type="scientific">Fusibacter bizertensis</name>
    <dbReference type="NCBI Taxonomy" id="1488331"/>
    <lineage>
        <taxon>Bacteria</taxon>
        <taxon>Bacillati</taxon>
        <taxon>Bacillota</taxon>
        <taxon>Clostridia</taxon>
        <taxon>Eubacteriales</taxon>
        <taxon>Eubacteriales Family XII. Incertae Sedis</taxon>
        <taxon>Fusibacter</taxon>
    </lineage>
</organism>
<evidence type="ECO:0000259" key="1">
    <source>
        <dbReference type="Pfam" id="PF00814"/>
    </source>
</evidence>
<dbReference type="SUPFAM" id="SSF53067">
    <property type="entry name" value="Actin-like ATPase domain"/>
    <property type="match status" value="2"/>
</dbReference>
<dbReference type="NCBIfam" id="TIGR03725">
    <property type="entry name" value="T6A_YeaZ"/>
    <property type="match status" value="1"/>
</dbReference>
<dbReference type="InterPro" id="IPR043129">
    <property type="entry name" value="ATPase_NBD"/>
</dbReference>
<dbReference type="InterPro" id="IPR000905">
    <property type="entry name" value="Gcp-like_dom"/>
</dbReference>
<dbReference type="EMBL" id="JARYZI010000006">
    <property type="protein sequence ID" value="MDH8678619.1"/>
    <property type="molecule type" value="Genomic_DNA"/>
</dbReference>